<reference evidence="17" key="1">
    <citation type="journal article" date="2019" name="Beilstein J. Org. Chem.">
        <title>Nanangenines: drimane sesquiterpenoids as the dominant metabolite cohort of a novel Australian fungus, Aspergillus nanangensis.</title>
        <authorList>
            <person name="Lacey H.J."/>
            <person name="Gilchrist C.L.M."/>
            <person name="Crombie A."/>
            <person name="Kalaitzis J.A."/>
            <person name="Vuong D."/>
            <person name="Rutledge P.J."/>
            <person name="Turner P."/>
            <person name="Pitt J.I."/>
            <person name="Lacey E."/>
            <person name="Chooi Y.H."/>
            <person name="Piggott A.M."/>
        </authorList>
    </citation>
    <scope>NUCLEOTIDE SEQUENCE</scope>
    <source>
        <strain evidence="17">MST-FP2251</strain>
    </source>
</reference>
<dbReference type="GO" id="GO:0005576">
    <property type="term" value="C:extracellular region"/>
    <property type="evidence" value="ECO:0007669"/>
    <property type="project" value="UniProtKB-SubCell"/>
</dbReference>
<evidence type="ECO:0000256" key="1">
    <source>
        <dbReference type="ARBA" id="ARBA00001973"/>
    </source>
</evidence>
<evidence type="ECO:0000256" key="12">
    <source>
        <dbReference type="ARBA" id="ARBA00023326"/>
    </source>
</evidence>
<keyword evidence="7" id="KW-0560">Oxidoreductase</keyword>
<gene>
    <name evidence="17" type="ORF">FE257_013020</name>
</gene>
<evidence type="ECO:0000256" key="2">
    <source>
        <dbReference type="ARBA" id="ARBA00004613"/>
    </source>
</evidence>
<evidence type="ECO:0000256" key="6">
    <source>
        <dbReference type="ARBA" id="ARBA00023001"/>
    </source>
</evidence>
<dbReference type="GO" id="GO:0030245">
    <property type="term" value="P:cellulose catabolic process"/>
    <property type="evidence" value="ECO:0007669"/>
    <property type="project" value="UniProtKB-KW"/>
</dbReference>
<dbReference type="GO" id="GO:0004497">
    <property type="term" value="F:monooxygenase activity"/>
    <property type="evidence" value="ECO:0007669"/>
    <property type="project" value="UniProtKB-KW"/>
</dbReference>
<evidence type="ECO:0000256" key="11">
    <source>
        <dbReference type="ARBA" id="ARBA00023277"/>
    </source>
</evidence>
<dbReference type="PANTHER" id="PTHR33353:SF10">
    <property type="entry name" value="ENDO-BETA-1,4-GLUCANASE D"/>
    <property type="match status" value="1"/>
</dbReference>
<evidence type="ECO:0000256" key="7">
    <source>
        <dbReference type="ARBA" id="ARBA00023002"/>
    </source>
</evidence>
<sequence>MKLTNLITSAAICFSPAALAHYRFPALILDGSPTPDFKYVRENTNNINPLLDLNSIDMRCNEGGIASGPQTETAEVQAGAEVGFTLSNSIGHIGPMLVYMAKTPGDPSGFDGSGEVWFKIHELGADFSSGSIEWPELGMTSYSFKLPPSLPDGNYLLRIEHIGVHNAANENGAQFFLNCAQVKVTGGGSGTPGPLVSIPGLYGAEDPGIHFNNYYPPPTEYIIPGPAVWFE</sequence>
<evidence type="ECO:0000313" key="17">
    <source>
        <dbReference type="EMBL" id="KAF9885303.1"/>
    </source>
</evidence>
<dbReference type="Pfam" id="PF03443">
    <property type="entry name" value="AA9"/>
    <property type="match status" value="1"/>
</dbReference>
<comment type="subcellular location">
    <subcellularLocation>
        <location evidence="2">Secreted</location>
    </subcellularLocation>
</comment>
<accession>A0AAD4CGD3</accession>
<keyword evidence="10" id="KW-1015">Disulfide bond</keyword>
<dbReference type="InterPro" id="IPR049892">
    <property type="entry name" value="AA9"/>
</dbReference>
<organism evidence="17 18">
    <name type="scientific">Aspergillus nanangensis</name>
    <dbReference type="NCBI Taxonomy" id="2582783"/>
    <lineage>
        <taxon>Eukaryota</taxon>
        <taxon>Fungi</taxon>
        <taxon>Dikarya</taxon>
        <taxon>Ascomycota</taxon>
        <taxon>Pezizomycotina</taxon>
        <taxon>Eurotiomycetes</taxon>
        <taxon>Eurotiomycetidae</taxon>
        <taxon>Eurotiales</taxon>
        <taxon>Aspergillaceae</taxon>
        <taxon>Aspergillus</taxon>
        <taxon>Aspergillus subgen. Circumdati</taxon>
    </lineage>
</organism>
<dbReference type="Proteomes" id="UP001194746">
    <property type="component" value="Unassembled WGS sequence"/>
</dbReference>
<proteinExistence type="inferred from homology"/>
<evidence type="ECO:0000256" key="15">
    <source>
        <dbReference type="ARBA" id="ARBA00047174"/>
    </source>
</evidence>
<protein>
    <recommendedName>
        <fullName evidence="15">lytic cellulose monooxygenase (C4-dehydrogenating)</fullName>
        <ecNumber evidence="15">1.14.99.56</ecNumber>
    </recommendedName>
</protein>
<keyword evidence="11" id="KW-0119">Carbohydrate metabolism</keyword>
<evidence type="ECO:0000256" key="4">
    <source>
        <dbReference type="ARBA" id="ARBA00022723"/>
    </source>
</evidence>
<comment type="caution">
    <text evidence="17">The sequence shown here is derived from an EMBL/GenBank/DDBJ whole genome shotgun (WGS) entry which is preliminary data.</text>
</comment>
<keyword evidence="12" id="KW-0624">Polysaccharide degradation</keyword>
<evidence type="ECO:0000256" key="5">
    <source>
        <dbReference type="ARBA" id="ARBA00022729"/>
    </source>
</evidence>
<feature type="domain" description="Auxiliary Activity family 9 catalytic" evidence="16">
    <location>
        <begin position="21"/>
        <end position="221"/>
    </location>
</feature>
<keyword evidence="18" id="KW-1185">Reference proteome</keyword>
<comment type="catalytic activity">
    <reaction evidence="14">
        <text>[(1-&gt;4)-beta-D-glucosyl]n+m + reduced acceptor + O2 = 4-dehydro-beta-D-glucosyl-[(1-&gt;4)-beta-D-glucosyl]n-1 + [(1-&gt;4)-beta-D-glucosyl]m + acceptor + H2O.</text>
        <dbReference type="EC" id="1.14.99.56"/>
    </reaction>
</comment>
<dbReference type="AlphaFoldDB" id="A0AAD4CGD3"/>
<comment type="cofactor">
    <cofactor evidence="1">
        <name>Cu(2+)</name>
        <dbReference type="ChEBI" id="CHEBI:29036"/>
    </cofactor>
</comment>
<keyword evidence="3" id="KW-0964">Secreted</keyword>
<evidence type="ECO:0000256" key="8">
    <source>
        <dbReference type="ARBA" id="ARBA00023008"/>
    </source>
</evidence>
<evidence type="ECO:0000256" key="3">
    <source>
        <dbReference type="ARBA" id="ARBA00022525"/>
    </source>
</evidence>
<evidence type="ECO:0000256" key="10">
    <source>
        <dbReference type="ARBA" id="ARBA00023157"/>
    </source>
</evidence>
<reference evidence="17" key="2">
    <citation type="submission" date="2020-02" db="EMBL/GenBank/DDBJ databases">
        <authorList>
            <person name="Gilchrist C.L.M."/>
            <person name="Chooi Y.-H."/>
        </authorList>
    </citation>
    <scope>NUCLEOTIDE SEQUENCE</scope>
    <source>
        <strain evidence="17">MST-FP2251</strain>
    </source>
</reference>
<evidence type="ECO:0000256" key="9">
    <source>
        <dbReference type="ARBA" id="ARBA00023033"/>
    </source>
</evidence>
<evidence type="ECO:0000259" key="16">
    <source>
        <dbReference type="Pfam" id="PF03443"/>
    </source>
</evidence>
<keyword evidence="8" id="KW-0186">Copper</keyword>
<comment type="similarity">
    <text evidence="13">Belongs to the polysaccharide monooxygenase AA9 family.</text>
</comment>
<keyword evidence="6" id="KW-0136">Cellulose degradation</keyword>
<keyword evidence="9" id="KW-0503">Monooxygenase</keyword>
<dbReference type="EMBL" id="VCAU01000098">
    <property type="protein sequence ID" value="KAF9885303.1"/>
    <property type="molecule type" value="Genomic_DNA"/>
</dbReference>
<evidence type="ECO:0000256" key="14">
    <source>
        <dbReference type="ARBA" id="ARBA00045077"/>
    </source>
</evidence>
<keyword evidence="5" id="KW-0732">Signal</keyword>
<dbReference type="GO" id="GO:0046872">
    <property type="term" value="F:metal ion binding"/>
    <property type="evidence" value="ECO:0007669"/>
    <property type="project" value="UniProtKB-KW"/>
</dbReference>
<dbReference type="Gene3D" id="2.70.50.70">
    <property type="match status" value="1"/>
</dbReference>
<dbReference type="EC" id="1.14.99.56" evidence="15"/>
<dbReference type="PANTHER" id="PTHR33353">
    <property type="entry name" value="PUTATIVE (AFU_ORTHOLOGUE AFUA_1G12560)-RELATED"/>
    <property type="match status" value="1"/>
</dbReference>
<evidence type="ECO:0000256" key="13">
    <source>
        <dbReference type="ARBA" id="ARBA00044502"/>
    </source>
</evidence>
<dbReference type="CDD" id="cd21175">
    <property type="entry name" value="LPMO_AA9"/>
    <property type="match status" value="1"/>
</dbReference>
<name>A0AAD4CGD3_ASPNN</name>
<keyword evidence="4" id="KW-0479">Metal-binding</keyword>
<dbReference type="InterPro" id="IPR005103">
    <property type="entry name" value="AA9_LPMO"/>
</dbReference>
<evidence type="ECO:0000313" key="18">
    <source>
        <dbReference type="Proteomes" id="UP001194746"/>
    </source>
</evidence>